<dbReference type="RefSeq" id="WP_378392272.1">
    <property type="nucleotide sequence ID" value="NZ_JBHLWM010000008.1"/>
</dbReference>
<dbReference type="InterPro" id="IPR041685">
    <property type="entry name" value="AAA_GajA/Old/RecF-like"/>
</dbReference>
<evidence type="ECO:0000259" key="2">
    <source>
        <dbReference type="Pfam" id="PF13476"/>
    </source>
</evidence>
<dbReference type="Pfam" id="PF13476">
    <property type="entry name" value="AAA_23"/>
    <property type="match status" value="1"/>
</dbReference>
<dbReference type="Gene3D" id="3.40.50.300">
    <property type="entry name" value="P-loop containing nucleotide triphosphate hydrolases"/>
    <property type="match status" value="1"/>
</dbReference>
<dbReference type="CDD" id="cd00267">
    <property type="entry name" value="ABC_ATPase"/>
    <property type="match status" value="1"/>
</dbReference>
<name>A0ABV6EYS9_9BRAD</name>
<keyword evidence="4" id="KW-1185">Reference proteome</keyword>
<dbReference type="InterPro" id="IPR038729">
    <property type="entry name" value="Rad50/SbcC_AAA"/>
</dbReference>
<feature type="domain" description="Endonuclease GajA/Old nuclease/RecF-like AAA" evidence="1">
    <location>
        <begin position="342"/>
        <end position="434"/>
    </location>
</feature>
<gene>
    <name evidence="3" type="ORF">ACFFJ6_22445</name>
</gene>
<proteinExistence type="predicted"/>
<dbReference type="EMBL" id="JBHLWM010000008">
    <property type="protein sequence ID" value="MFC0243262.1"/>
    <property type="molecule type" value="Genomic_DNA"/>
</dbReference>
<protein>
    <submittedName>
        <fullName evidence="3">AAA family ATPase</fullName>
    </submittedName>
</protein>
<dbReference type="PANTHER" id="PTHR43581">
    <property type="entry name" value="ATP/GTP PHOSPHATASE"/>
    <property type="match status" value="1"/>
</dbReference>
<evidence type="ECO:0000259" key="1">
    <source>
        <dbReference type="Pfam" id="PF13175"/>
    </source>
</evidence>
<accession>A0ABV6EYS9</accession>
<dbReference type="SUPFAM" id="SSF52540">
    <property type="entry name" value="P-loop containing nucleoside triphosphate hydrolases"/>
    <property type="match status" value="1"/>
</dbReference>
<feature type="domain" description="Rad50/SbcC-type AAA" evidence="2">
    <location>
        <begin position="7"/>
        <end position="45"/>
    </location>
</feature>
<evidence type="ECO:0000313" key="4">
    <source>
        <dbReference type="Proteomes" id="UP001589775"/>
    </source>
</evidence>
<dbReference type="Pfam" id="PF13175">
    <property type="entry name" value="AAA_15"/>
    <property type="match status" value="1"/>
</dbReference>
<organism evidence="3 4">
    <name type="scientific">Rhodopseudomonas telluris</name>
    <dbReference type="NCBI Taxonomy" id="644215"/>
    <lineage>
        <taxon>Bacteria</taxon>
        <taxon>Pseudomonadati</taxon>
        <taxon>Pseudomonadota</taxon>
        <taxon>Alphaproteobacteria</taxon>
        <taxon>Hyphomicrobiales</taxon>
        <taxon>Nitrobacteraceae</taxon>
        <taxon>Rhodopseudomonas</taxon>
    </lineage>
</organism>
<dbReference type="InterPro" id="IPR027417">
    <property type="entry name" value="P-loop_NTPase"/>
</dbReference>
<dbReference type="InterPro" id="IPR051396">
    <property type="entry name" value="Bact_Antivir_Def_Nuclease"/>
</dbReference>
<comment type="caution">
    <text evidence="3">The sequence shown here is derived from an EMBL/GenBank/DDBJ whole genome shotgun (WGS) entry which is preliminary data.</text>
</comment>
<dbReference type="Proteomes" id="UP001589775">
    <property type="component" value="Unassembled WGS sequence"/>
</dbReference>
<sequence length="672" mass="75122">MHLVRARVQNYRSIRDTGFFEVEPGKTIMVGPNEAGKSAVLQALQQINPPGGVRKFEVLRDYPRALYNDITTKKVDPATVIVATAAFALDEEDEALIEQEFRGKQYVCYRYIDNSWNHSFADIAIPTFGCLRKDLARLAAHIDERAPATPEGSTPKETATAAVARMTTAWHDSTVLYSKTAEQLREWLDKAITLIDEDDQKEEERLDRLRAAAGYHGRYSAALATIRKRLPVLVLFSNYFRVRPVIHLAHLAQRLATGVLDDEQYDYGNSCLLSLLGFTAQELSDLGRATEPNASNPQELKDYRDQLDKRSYQLNAASVRLTNEIRRVWNPNPERAEADRLRVVADGQYLKVVVEDDLGVEIELDQRSEGFQWLVSFFVVFFAEAADKHENAILLLDEPGLSLHALKQRDFRDTVSRLAEGNQTIYSTHSPFLVGPDELDLVRVVEMNDRKVGTKVHTTVTSTDPAALLPLQEALGYDLAQSLFANQRNLILEGLTDFWYVEATAALLADAGVVRLNDKIALVPANTASKVIYFATILHANGLKVAALLDSDAAGDQAAKQEILVHTLGNKGILRTKDHLIGAVPKAEIEDLLRQTLVRVAKEACGWDIAKEAAAQPDRPLVDILDKVSGFSKYKLAKAYVRWTRDHLASDLTEDERKQWKKLIDAINSALK</sequence>
<reference evidence="3 4" key="1">
    <citation type="submission" date="2024-09" db="EMBL/GenBank/DDBJ databases">
        <authorList>
            <person name="Sun Q."/>
            <person name="Mori K."/>
        </authorList>
    </citation>
    <scope>NUCLEOTIDE SEQUENCE [LARGE SCALE GENOMIC DNA]</scope>
    <source>
        <strain evidence="3 4">KCTC 23279</strain>
    </source>
</reference>
<evidence type="ECO:0000313" key="3">
    <source>
        <dbReference type="EMBL" id="MFC0243262.1"/>
    </source>
</evidence>
<dbReference type="PANTHER" id="PTHR43581:SF3">
    <property type="entry name" value="AAA+ ATPASE DOMAIN-CONTAINING PROTEIN"/>
    <property type="match status" value="1"/>
</dbReference>